<evidence type="ECO:0000313" key="2">
    <source>
        <dbReference type="EMBL" id="CCA25621.1"/>
    </source>
</evidence>
<reference evidence="2" key="1">
    <citation type="journal article" date="2011" name="PLoS Biol.">
        <title>Gene gain and loss during evolution of obligate parasitism in the white rust pathogen of Arabidopsis thaliana.</title>
        <authorList>
            <person name="Kemen E."/>
            <person name="Gardiner A."/>
            <person name="Schultz-Larsen T."/>
            <person name="Kemen A.C."/>
            <person name="Balmuth A.L."/>
            <person name="Robert-Seilaniantz A."/>
            <person name="Bailey K."/>
            <person name="Holub E."/>
            <person name="Studholme D.J."/>
            <person name="Maclean D."/>
            <person name="Jones J.D."/>
        </authorList>
    </citation>
    <scope>NUCLEOTIDE SEQUENCE</scope>
</reference>
<name>F0WW18_9STRA</name>
<dbReference type="HOGENOM" id="CLU_040745_0_0_1"/>
<dbReference type="InterPro" id="IPR013964">
    <property type="entry name" value="DASH_Ask1"/>
</dbReference>
<organism evidence="2">
    <name type="scientific">Albugo laibachii Nc14</name>
    <dbReference type="NCBI Taxonomy" id="890382"/>
    <lineage>
        <taxon>Eukaryota</taxon>
        <taxon>Sar</taxon>
        <taxon>Stramenopiles</taxon>
        <taxon>Oomycota</taxon>
        <taxon>Peronosporomycetes</taxon>
        <taxon>Albuginales</taxon>
        <taxon>Albuginaceae</taxon>
        <taxon>Albugo</taxon>
    </lineage>
</organism>
<protein>
    <submittedName>
        <fullName evidence="2">Uncharacterized protein AlNc14C308G10468</fullName>
    </submittedName>
</protein>
<accession>F0WW18</accession>
<dbReference type="GO" id="GO:0072686">
    <property type="term" value="C:mitotic spindle"/>
    <property type="evidence" value="ECO:0007669"/>
    <property type="project" value="InterPro"/>
</dbReference>
<dbReference type="EMBL" id="FR824353">
    <property type="protein sequence ID" value="CCA25621.1"/>
    <property type="molecule type" value="Genomic_DNA"/>
</dbReference>
<dbReference type="Pfam" id="PF08655">
    <property type="entry name" value="DASH_Ask1"/>
    <property type="match status" value="1"/>
</dbReference>
<dbReference type="GO" id="GO:0042729">
    <property type="term" value="C:DASH complex"/>
    <property type="evidence" value="ECO:0007669"/>
    <property type="project" value="InterPro"/>
</dbReference>
<feature type="compositionally biased region" description="Polar residues" evidence="1">
    <location>
        <begin position="294"/>
        <end position="304"/>
    </location>
</feature>
<feature type="region of interest" description="Disordered" evidence="1">
    <location>
        <begin position="291"/>
        <end position="326"/>
    </location>
</feature>
<proteinExistence type="predicted"/>
<dbReference type="AlphaFoldDB" id="F0WW18"/>
<gene>
    <name evidence="2" type="primary">AlNc14C308G10468</name>
    <name evidence="2" type="ORF">ALNC14_117650</name>
</gene>
<dbReference type="GO" id="GO:0008608">
    <property type="term" value="P:attachment of spindle microtubules to kinetochore"/>
    <property type="evidence" value="ECO:0007669"/>
    <property type="project" value="InterPro"/>
</dbReference>
<evidence type="ECO:0000256" key="1">
    <source>
        <dbReference type="SAM" id="MobiDB-lite"/>
    </source>
</evidence>
<sequence length="468" mass="53022">MADDDAIQQRITFLLQEIDENICASHRCATRILTKVRKQHQIMRKIHSSLQIWSPLFTEMLIPKTITEDQEEHTQVTSDTKQQTIKLHIEETHHSSFTEVMNHVEIDAMRQETLHPTFKTCELKEYQSSIQETLTNVSIDSDKLPSMIRTPYIKRHTLFEKPQPTSHTISQHSPVLSSPPQTQLKEIEQEHLEVGTEKSDISSVDMIGETPAINKNLMKLGAFEMSPEPIKAREMDETKTEQSVYQSPQTPVIPKFTTVTTLATFQPELVKEDVNTLKRSAVEDVDLLEMSPERCTQSAESRPSTMEKKLKTPTPNRLNLSEDLSTPTLTSPLVSTKLKGMTPRTPLSNRIVDASLDIGTKSKESAILEYEEFIGMSQVPPAFDLSLFPAAFQNGSGAVAISAVYSRFHGSCDEERTPAYSVEQLQTQFPTYSKEKLELLLDVLVSQRLLRPFVVEGKLFWQVPNQTK</sequence>
<reference evidence="2" key="2">
    <citation type="submission" date="2011-02" db="EMBL/GenBank/DDBJ databases">
        <authorList>
            <person name="MacLean D."/>
        </authorList>
    </citation>
    <scope>NUCLEOTIDE SEQUENCE</scope>
</reference>